<dbReference type="AlphaFoldDB" id="A0A510HHD5"/>
<dbReference type="RefSeq" id="WP_143527327.1">
    <property type="nucleotide sequence ID" value="NZ_AP019791.1"/>
</dbReference>
<name>A0A510HHD5_9ACTN</name>
<protein>
    <submittedName>
        <fullName evidence="1">Uncharacterized protein</fullName>
    </submittedName>
</protein>
<evidence type="ECO:0000313" key="2">
    <source>
        <dbReference type="Proteomes" id="UP000318065"/>
    </source>
</evidence>
<keyword evidence="2" id="KW-1185">Reference proteome</keyword>
<reference evidence="1" key="1">
    <citation type="journal article" date="2019" name="Microbiol. Resour. Announc.">
        <title>Complete Genome Sequence of Rubrobacter xylanophilus Strain AA3-22, Isolated from Arima Onsen in Japan.</title>
        <authorList>
            <person name="Tomariguchi N."/>
            <person name="Miyazaki K."/>
        </authorList>
    </citation>
    <scope>NUCLEOTIDE SEQUENCE [LARGE SCALE GENOMIC DNA]</scope>
    <source>
        <strain evidence="1">AA3-22</strain>
    </source>
</reference>
<gene>
    <name evidence="1" type="ORF">RxyAA322_11620</name>
</gene>
<organism evidence="1 2">
    <name type="scientific">Rubrobacter xylanophilus</name>
    <dbReference type="NCBI Taxonomy" id="49319"/>
    <lineage>
        <taxon>Bacteria</taxon>
        <taxon>Bacillati</taxon>
        <taxon>Actinomycetota</taxon>
        <taxon>Rubrobacteria</taxon>
        <taxon>Rubrobacterales</taxon>
        <taxon>Rubrobacteraceae</taxon>
        <taxon>Rubrobacter</taxon>
    </lineage>
</organism>
<accession>A0A510HHD5</accession>
<dbReference type="Proteomes" id="UP000318065">
    <property type="component" value="Chromosome"/>
</dbReference>
<evidence type="ECO:0000313" key="1">
    <source>
        <dbReference type="EMBL" id="BBL79308.1"/>
    </source>
</evidence>
<sequence>MGENGRTYGNPAGWLGKGGRGFFPPARRAPESGCVAGASRGSAIDDDRAPFPGYAVRRLEWSAARSAAIERLAPGEAHHRAVARRRA</sequence>
<proteinExistence type="predicted"/>
<dbReference type="EMBL" id="AP019791">
    <property type="protein sequence ID" value="BBL79308.1"/>
    <property type="molecule type" value="Genomic_DNA"/>
</dbReference>